<keyword evidence="10 16" id="KW-0812">Transmembrane</keyword>
<proteinExistence type="predicted"/>
<evidence type="ECO:0000256" key="14">
    <source>
        <dbReference type="ARBA" id="ARBA00023004"/>
    </source>
</evidence>
<keyword evidence="14" id="KW-0408">Iron</keyword>
<dbReference type="GO" id="GO:0020037">
    <property type="term" value="F:heme binding"/>
    <property type="evidence" value="ECO:0007669"/>
    <property type="project" value="InterPro"/>
</dbReference>
<evidence type="ECO:0000256" key="11">
    <source>
        <dbReference type="ARBA" id="ARBA00022723"/>
    </source>
</evidence>
<evidence type="ECO:0000256" key="3">
    <source>
        <dbReference type="ARBA" id="ARBA00004141"/>
    </source>
</evidence>
<dbReference type="GO" id="GO:0006099">
    <property type="term" value="P:tricarboxylic acid cycle"/>
    <property type="evidence" value="ECO:0007669"/>
    <property type="project" value="UniProtKB-KW"/>
</dbReference>
<dbReference type="GO" id="GO:0016020">
    <property type="term" value="C:membrane"/>
    <property type="evidence" value="ECO:0007669"/>
    <property type="project" value="UniProtKB-SubCell"/>
</dbReference>
<evidence type="ECO:0000256" key="13">
    <source>
        <dbReference type="ARBA" id="ARBA00022989"/>
    </source>
</evidence>
<dbReference type="InterPro" id="IPR000701">
    <property type="entry name" value="SuccDH_FuR_B_TM-su"/>
</dbReference>
<dbReference type="InterPro" id="IPR014312">
    <property type="entry name" value="Succ_DH_anchor"/>
</dbReference>
<evidence type="ECO:0000256" key="16">
    <source>
        <dbReference type="SAM" id="Phobius"/>
    </source>
</evidence>
<keyword evidence="13 16" id="KW-1133">Transmembrane helix</keyword>
<comment type="pathway">
    <text evidence="4">Carbohydrate metabolism; tricarboxylic acid cycle.</text>
</comment>
<dbReference type="Proteomes" id="UP001220964">
    <property type="component" value="Unassembled WGS sequence"/>
</dbReference>
<dbReference type="RefSeq" id="WP_275568407.1">
    <property type="nucleotide sequence ID" value="NZ_JARGYC010000046.1"/>
</dbReference>
<protein>
    <recommendedName>
        <fullName evidence="6">Succinate dehydrogenase hydrophobic membrane anchor subunit</fullName>
    </recommendedName>
</protein>
<comment type="function">
    <text evidence="2">Membrane-anchoring subunit of succinate dehydrogenase (SDH).</text>
</comment>
<keyword evidence="7" id="KW-0813">Transport</keyword>
<feature type="transmembrane region" description="Helical" evidence="16">
    <location>
        <begin position="98"/>
        <end position="119"/>
    </location>
</feature>
<evidence type="ECO:0000256" key="12">
    <source>
        <dbReference type="ARBA" id="ARBA00022982"/>
    </source>
</evidence>
<evidence type="ECO:0000256" key="9">
    <source>
        <dbReference type="ARBA" id="ARBA00022617"/>
    </source>
</evidence>
<keyword evidence="9" id="KW-0349">Heme</keyword>
<dbReference type="InterPro" id="IPR034804">
    <property type="entry name" value="SQR/QFR_C/D"/>
</dbReference>
<evidence type="ECO:0000256" key="4">
    <source>
        <dbReference type="ARBA" id="ARBA00005163"/>
    </source>
</evidence>
<name>A0AAE3NUF6_9RHOB</name>
<dbReference type="Gene3D" id="1.20.1300.10">
    <property type="entry name" value="Fumarate reductase/succinate dehydrogenase, transmembrane subunit"/>
    <property type="match status" value="1"/>
</dbReference>
<evidence type="ECO:0000256" key="8">
    <source>
        <dbReference type="ARBA" id="ARBA00022532"/>
    </source>
</evidence>
<dbReference type="AlphaFoldDB" id="A0AAE3NUF6"/>
<evidence type="ECO:0000256" key="5">
    <source>
        <dbReference type="ARBA" id="ARBA00011558"/>
    </source>
</evidence>
<keyword evidence="11" id="KW-0479">Metal-binding</keyword>
<feature type="transmembrane region" description="Helical" evidence="16">
    <location>
        <begin position="59"/>
        <end position="77"/>
    </location>
</feature>
<sequence length="123" mass="13287">MRYLTARKRAEGKGAAHAGTEEHWYMTVSGVGLAFLIPAFLFIFGRAMGSSYEVVVETFSRPIPAIVTGLTLVVGLQHFIKGCKGMIEDYAGGSTRKILIIAVITISYFLMAAGIFALAKLVL</sequence>
<accession>A0AAE3NUF6</accession>
<evidence type="ECO:0000313" key="17">
    <source>
        <dbReference type="EMBL" id="MDF0602276.1"/>
    </source>
</evidence>
<evidence type="ECO:0000256" key="15">
    <source>
        <dbReference type="ARBA" id="ARBA00023136"/>
    </source>
</evidence>
<dbReference type="NCBIfam" id="TIGR02968">
    <property type="entry name" value="succ_dehyd_anc"/>
    <property type="match status" value="1"/>
</dbReference>
<comment type="subunit">
    <text evidence="5">Part of an enzyme complex containing four subunits: a flavoprotein, an iron-sulfur protein, plus two membrane-anchoring proteins, SdhC and SdhD.</text>
</comment>
<evidence type="ECO:0000256" key="6">
    <source>
        <dbReference type="ARBA" id="ARBA00019425"/>
    </source>
</evidence>
<evidence type="ECO:0000256" key="7">
    <source>
        <dbReference type="ARBA" id="ARBA00022448"/>
    </source>
</evidence>
<keyword evidence="15 16" id="KW-0472">Membrane</keyword>
<keyword evidence="18" id="KW-1185">Reference proteome</keyword>
<comment type="cofactor">
    <cofactor evidence="1">
        <name>heme</name>
        <dbReference type="ChEBI" id="CHEBI:30413"/>
    </cofactor>
</comment>
<comment type="caution">
    <text evidence="17">The sequence shown here is derived from an EMBL/GenBank/DDBJ whole genome shotgun (WGS) entry which is preliminary data.</text>
</comment>
<keyword evidence="12" id="KW-0249">Electron transport</keyword>
<reference evidence="17" key="1">
    <citation type="submission" date="2023-03" db="EMBL/GenBank/DDBJ databases">
        <title>Multiphase analysis and comparison of six strains from genera Psychromarinibacter, Lutimaribacter, and Maritimibacter, including a novel species: Psychromarinibacter sediminicola sp. nov.</title>
        <authorList>
            <person name="Wang Y.-H."/>
            <person name="Ye M.-Q."/>
            <person name="Du Z.-J."/>
        </authorList>
    </citation>
    <scope>NUCLEOTIDE SEQUENCE</scope>
    <source>
        <strain evidence="17">C21-152</strain>
    </source>
</reference>
<evidence type="ECO:0000313" key="18">
    <source>
        <dbReference type="Proteomes" id="UP001220964"/>
    </source>
</evidence>
<keyword evidence="8" id="KW-0816">Tricarboxylic acid cycle</keyword>
<dbReference type="CDD" id="cd03495">
    <property type="entry name" value="SQR_TypeC_SdhD_like"/>
    <property type="match status" value="1"/>
</dbReference>
<gene>
    <name evidence="17" type="primary">sdhD</name>
    <name evidence="17" type="ORF">P1J78_16165</name>
</gene>
<dbReference type="Pfam" id="PF01127">
    <property type="entry name" value="Sdh_cyt"/>
    <property type="match status" value="1"/>
</dbReference>
<organism evidence="17 18">
    <name type="scientific">Psychromarinibacter sediminicola</name>
    <dbReference type="NCBI Taxonomy" id="3033385"/>
    <lineage>
        <taxon>Bacteria</taxon>
        <taxon>Pseudomonadati</taxon>
        <taxon>Pseudomonadota</taxon>
        <taxon>Alphaproteobacteria</taxon>
        <taxon>Rhodobacterales</taxon>
        <taxon>Paracoccaceae</taxon>
        <taxon>Psychromarinibacter</taxon>
    </lineage>
</organism>
<evidence type="ECO:0000256" key="1">
    <source>
        <dbReference type="ARBA" id="ARBA00001971"/>
    </source>
</evidence>
<dbReference type="EMBL" id="JARGYC010000046">
    <property type="protein sequence ID" value="MDF0602276.1"/>
    <property type="molecule type" value="Genomic_DNA"/>
</dbReference>
<evidence type="ECO:0000256" key="2">
    <source>
        <dbReference type="ARBA" id="ARBA00004050"/>
    </source>
</evidence>
<evidence type="ECO:0000256" key="10">
    <source>
        <dbReference type="ARBA" id="ARBA00022692"/>
    </source>
</evidence>
<feature type="transmembrane region" description="Helical" evidence="16">
    <location>
        <begin position="24"/>
        <end position="47"/>
    </location>
</feature>
<dbReference type="SUPFAM" id="SSF81343">
    <property type="entry name" value="Fumarate reductase respiratory complex transmembrane subunits"/>
    <property type="match status" value="1"/>
</dbReference>
<dbReference type="GO" id="GO:0046872">
    <property type="term" value="F:metal ion binding"/>
    <property type="evidence" value="ECO:0007669"/>
    <property type="project" value="UniProtKB-KW"/>
</dbReference>
<comment type="subcellular location">
    <subcellularLocation>
        <location evidence="3">Membrane</location>
        <topology evidence="3">Multi-pass membrane protein</topology>
    </subcellularLocation>
</comment>